<keyword evidence="14" id="KW-1185">Reference proteome</keyword>
<evidence type="ECO:0000256" key="6">
    <source>
        <dbReference type="ARBA" id="ARBA00022989"/>
    </source>
</evidence>
<dbReference type="InterPro" id="IPR001873">
    <property type="entry name" value="ENaC"/>
</dbReference>
<evidence type="ECO:0000256" key="10">
    <source>
        <dbReference type="ARBA" id="ARBA00023201"/>
    </source>
</evidence>
<protein>
    <recommendedName>
        <fullName evidence="15">Amiloride-sensitive sodium channel</fullName>
    </recommendedName>
</protein>
<keyword evidence="10 12" id="KW-0739">Sodium transport</keyword>
<dbReference type="AlphaFoldDB" id="A0A8X6LZQ6"/>
<keyword evidence="11 12" id="KW-0407">Ion channel</keyword>
<organism evidence="13 14">
    <name type="scientific">Trichonephila clavata</name>
    <name type="common">Joro spider</name>
    <name type="synonym">Nephila clavata</name>
    <dbReference type="NCBI Taxonomy" id="2740835"/>
    <lineage>
        <taxon>Eukaryota</taxon>
        <taxon>Metazoa</taxon>
        <taxon>Ecdysozoa</taxon>
        <taxon>Arthropoda</taxon>
        <taxon>Chelicerata</taxon>
        <taxon>Arachnida</taxon>
        <taxon>Araneae</taxon>
        <taxon>Araneomorphae</taxon>
        <taxon>Entelegynae</taxon>
        <taxon>Araneoidea</taxon>
        <taxon>Nephilidae</taxon>
        <taxon>Trichonephila</taxon>
    </lineage>
</organism>
<dbReference type="Pfam" id="PF00858">
    <property type="entry name" value="ASC"/>
    <property type="match status" value="1"/>
</dbReference>
<keyword evidence="4 12" id="KW-0894">Sodium channel</keyword>
<evidence type="ECO:0000256" key="8">
    <source>
        <dbReference type="ARBA" id="ARBA00023065"/>
    </source>
</evidence>
<evidence type="ECO:0000256" key="7">
    <source>
        <dbReference type="ARBA" id="ARBA00023053"/>
    </source>
</evidence>
<accession>A0A8X6LZQ6</accession>
<evidence type="ECO:0000256" key="5">
    <source>
        <dbReference type="ARBA" id="ARBA00022692"/>
    </source>
</evidence>
<keyword evidence="8 12" id="KW-0406">Ion transport</keyword>
<sequence length="446" mass="50953">MESKYKKLSFWRQKARFLFRILLAIGFIVQSLKFLEMYLDYPSTVELEVVQPSEVELPAITVCNINEIRSTPYCKEYPEYCGTPDEDPDFCVHFAEYCNLVNTTKKVPLFSDKAFFRHLSRHEQQVLGHQYHNLVRTCTIETDDEETNCSAMKFREDCTVESLIIKILHPSEIHLVLNLEVSEYHPSHLSRGGQLAIHSPYHVPSPVSEGLFLNMGTVYRVYVRLAEKNLLPPPYKSMCKNYTKLWREDGGKGPVTEKMCKEKCKLEKSLYLYGCVERRIDYPHNQTICRTQSSTFQGKPVWSVRKAVHRLAKCENMNLKYRKLIVKVADQSAFLVSLAVTWVCGWASRCCTCTISWRHASSGSSAPPRGNAAAGRGRYVSFPKVGRSLLPSVIPCRQSQPTKTSSPTVNLLQQSKLSTGHNSKQTQLSCHDVIGIQNHKQEQIVY</sequence>
<reference evidence="13" key="1">
    <citation type="submission" date="2020-07" db="EMBL/GenBank/DDBJ databases">
        <title>Multicomponent nature underlies the extraordinary mechanical properties of spider dragline silk.</title>
        <authorList>
            <person name="Kono N."/>
            <person name="Nakamura H."/>
            <person name="Mori M."/>
            <person name="Yoshida Y."/>
            <person name="Ohtoshi R."/>
            <person name="Malay A.D."/>
            <person name="Moran D.A.P."/>
            <person name="Tomita M."/>
            <person name="Numata K."/>
            <person name="Arakawa K."/>
        </authorList>
    </citation>
    <scope>NUCLEOTIDE SEQUENCE</scope>
</reference>
<comment type="subcellular location">
    <subcellularLocation>
        <location evidence="1">Membrane</location>
        <topology evidence="1">Multi-pass membrane protein</topology>
    </subcellularLocation>
</comment>
<dbReference type="OrthoDB" id="6423875at2759"/>
<evidence type="ECO:0008006" key="15">
    <source>
        <dbReference type="Google" id="ProtNLM"/>
    </source>
</evidence>
<name>A0A8X6LZQ6_TRICU</name>
<evidence type="ECO:0000313" key="14">
    <source>
        <dbReference type="Proteomes" id="UP000887116"/>
    </source>
</evidence>
<comment type="caution">
    <text evidence="13">The sequence shown here is derived from an EMBL/GenBank/DDBJ whole genome shotgun (WGS) entry which is preliminary data.</text>
</comment>
<dbReference type="GO" id="GO:0015280">
    <property type="term" value="F:ligand-gated sodium channel activity"/>
    <property type="evidence" value="ECO:0007669"/>
    <property type="project" value="TreeGrafter"/>
</dbReference>
<dbReference type="GO" id="GO:0005886">
    <property type="term" value="C:plasma membrane"/>
    <property type="evidence" value="ECO:0007669"/>
    <property type="project" value="TreeGrafter"/>
</dbReference>
<comment type="similarity">
    <text evidence="2 12">Belongs to the amiloride-sensitive sodium channel (TC 1.A.6) family.</text>
</comment>
<dbReference type="EMBL" id="BMAO01038722">
    <property type="protein sequence ID" value="GFR26662.1"/>
    <property type="molecule type" value="Genomic_DNA"/>
</dbReference>
<keyword evidence="3 12" id="KW-0813">Transport</keyword>
<evidence type="ECO:0000256" key="4">
    <source>
        <dbReference type="ARBA" id="ARBA00022461"/>
    </source>
</evidence>
<keyword evidence="6" id="KW-1133">Transmembrane helix</keyword>
<evidence type="ECO:0000256" key="9">
    <source>
        <dbReference type="ARBA" id="ARBA00023136"/>
    </source>
</evidence>
<keyword evidence="7" id="KW-0915">Sodium</keyword>
<evidence type="ECO:0000256" key="11">
    <source>
        <dbReference type="ARBA" id="ARBA00023303"/>
    </source>
</evidence>
<keyword evidence="9" id="KW-0472">Membrane</keyword>
<evidence type="ECO:0000256" key="2">
    <source>
        <dbReference type="ARBA" id="ARBA00007193"/>
    </source>
</evidence>
<evidence type="ECO:0000256" key="12">
    <source>
        <dbReference type="RuleBase" id="RU000679"/>
    </source>
</evidence>
<gene>
    <name evidence="13" type="primary">AVEN_9021_1</name>
    <name evidence="13" type="ORF">TNCT_267271</name>
</gene>
<evidence type="ECO:0000256" key="1">
    <source>
        <dbReference type="ARBA" id="ARBA00004141"/>
    </source>
</evidence>
<proteinExistence type="inferred from homology"/>
<dbReference type="PANTHER" id="PTHR11690">
    <property type="entry name" value="AMILORIDE-SENSITIVE SODIUM CHANNEL-RELATED"/>
    <property type="match status" value="1"/>
</dbReference>
<dbReference type="PANTHER" id="PTHR11690:SF248">
    <property type="entry name" value="PICKPOCKET 17, ISOFORM A"/>
    <property type="match status" value="1"/>
</dbReference>
<dbReference type="Proteomes" id="UP000887116">
    <property type="component" value="Unassembled WGS sequence"/>
</dbReference>
<evidence type="ECO:0000256" key="3">
    <source>
        <dbReference type="ARBA" id="ARBA00022448"/>
    </source>
</evidence>
<keyword evidence="5 12" id="KW-0812">Transmembrane</keyword>
<evidence type="ECO:0000313" key="13">
    <source>
        <dbReference type="EMBL" id="GFR26662.1"/>
    </source>
</evidence>